<gene>
    <name evidence="1" type="ORF">EA658_13840</name>
</gene>
<name>A0ABY1WB48_9GAMM</name>
<evidence type="ECO:0000313" key="2">
    <source>
        <dbReference type="Proteomes" id="UP000293089"/>
    </source>
</evidence>
<dbReference type="RefSeq" id="WP_130532642.1">
    <property type="nucleotide sequence ID" value="NZ_SHME01000004.1"/>
</dbReference>
<dbReference type="SUPFAM" id="SSF47413">
    <property type="entry name" value="lambda repressor-like DNA-binding domains"/>
    <property type="match status" value="1"/>
</dbReference>
<dbReference type="EMBL" id="SHME01000004">
    <property type="protein sequence ID" value="TAA18223.1"/>
    <property type="molecule type" value="Genomic_DNA"/>
</dbReference>
<protein>
    <submittedName>
        <fullName evidence="1">Uncharacterized protein</fullName>
    </submittedName>
</protein>
<dbReference type="Pfam" id="PF14549">
    <property type="entry name" value="P22_Cro"/>
    <property type="match status" value="1"/>
</dbReference>
<sequence length="67" mass="7134">MDTPFSKRSAKAALGLETDAALAEFFGVSRAAVSQWPEDEALPDLRQLQLERHLARGQAPVGVAANG</sequence>
<dbReference type="Gene3D" id="1.10.260.40">
    <property type="entry name" value="lambda repressor-like DNA-binding domains"/>
    <property type="match status" value="1"/>
</dbReference>
<comment type="caution">
    <text evidence="1">The sequence shown here is derived from an EMBL/GenBank/DDBJ whole genome shotgun (WGS) entry which is preliminary data.</text>
</comment>
<dbReference type="InterPro" id="IPR010982">
    <property type="entry name" value="Lambda_DNA-bd_dom_sf"/>
</dbReference>
<accession>A0ABY1WB48</accession>
<organism evidence="1 2">
    <name type="scientific">Pseudoxanthomonas winnipegensis</name>
    <dbReference type="NCBI Taxonomy" id="2480810"/>
    <lineage>
        <taxon>Bacteria</taxon>
        <taxon>Pseudomonadati</taxon>
        <taxon>Pseudomonadota</taxon>
        <taxon>Gammaproteobacteria</taxon>
        <taxon>Lysobacterales</taxon>
        <taxon>Lysobacteraceae</taxon>
        <taxon>Pseudoxanthomonas</taxon>
    </lineage>
</organism>
<reference evidence="1 2" key="1">
    <citation type="submission" date="2019-02" db="EMBL/GenBank/DDBJ databases">
        <title>WGS of Pseudoxanthomonas species novum from clinical isolates.</title>
        <authorList>
            <person name="Bernier A.-M."/>
            <person name="Bernard K."/>
            <person name="Vachon A."/>
        </authorList>
    </citation>
    <scope>NUCLEOTIDE SEQUENCE [LARGE SCALE GENOMIC DNA]</scope>
    <source>
        <strain evidence="2">NML 170316</strain>
    </source>
</reference>
<dbReference type="Proteomes" id="UP000293089">
    <property type="component" value="Unassembled WGS sequence"/>
</dbReference>
<keyword evidence="2" id="KW-1185">Reference proteome</keyword>
<evidence type="ECO:0000313" key="1">
    <source>
        <dbReference type="EMBL" id="TAA18223.1"/>
    </source>
</evidence>
<proteinExistence type="predicted"/>